<keyword evidence="4 7" id="KW-0418">Kinase</keyword>
<evidence type="ECO:0000256" key="1">
    <source>
        <dbReference type="ARBA" id="ARBA00006219"/>
    </source>
</evidence>
<feature type="binding site" evidence="9">
    <location>
        <position position="199"/>
    </location>
    <ligand>
        <name>Mg(2+)</name>
        <dbReference type="ChEBI" id="CHEBI:18420"/>
    </ligand>
</feature>
<comment type="caution">
    <text evidence="11">The sequence shown here is derived from an EMBL/GenBank/DDBJ whole genome shotgun (WGS) entry which is preliminary data.</text>
</comment>
<dbReference type="SUPFAM" id="SSF56112">
    <property type="entry name" value="Protein kinase-like (PK-like)"/>
    <property type="match status" value="1"/>
</dbReference>
<dbReference type="InterPro" id="IPR011009">
    <property type="entry name" value="Kinase-like_dom_sf"/>
</dbReference>
<dbReference type="CDD" id="cd05150">
    <property type="entry name" value="APH"/>
    <property type="match status" value="1"/>
</dbReference>
<evidence type="ECO:0000259" key="10">
    <source>
        <dbReference type="Pfam" id="PF01636"/>
    </source>
</evidence>
<sequence length="254" mass="27395">MEPMPRRLAVPGEVPDNPHLHLDDVLVPPLVAELAAGRSVLPVWRNEIGGVTFAIADGAEYVKIGPAHREFVPDAEAQRLAWLAGYVRVPRVLGLGAEPDGTVWLHTAGLPGTSAVLGEWLTRPDQVVPELGRALRAFHDALPVAECPWTWSLADRSVGRTSAAELGPTPVEDLVVCHGDACNPNFILDDQGRSLGYVDLGQCGVADRWADLAPALLSLGWNYGPGWEAAFLGGYGIDLDRAKLGFYTRLWEAE</sequence>
<evidence type="ECO:0000256" key="9">
    <source>
        <dbReference type="PIRSR" id="PIRSR000706-2"/>
    </source>
</evidence>
<dbReference type="GO" id="GO:0016301">
    <property type="term" value="F:kinase activity"/>
    <property type="evidence" value="ECO:0007669"/>
    <property type="project" value="UniProtKB-KW"/>
</dbReference>
<protein>
    <submittedName>
        <fullName evidence="11">Kanamycin kinase</fullName>
    </submittedName>
</protein>
<feature type="domain" description="Aminoglycoside phosphotransferase" evidence="10">
    <location>
        <begin position="164"/>
        <end position="243"/>
    </location>
</feature>
<comment type="similarity">
    <text evidence="1 7">Belongs to the aminoglycoside phosphotransferase family.</text>
</comment>
<dbReference type="Gene3D" id="3.90.1200.10">
    <property type="match status" value="1"/>
</dbReference>
<dbReference type="Gene3D" id="3.30.200.20">
    <property type="entry name" value="Phosphorylase Kinase, domain 1"/>
    <property type="match status" value="1"/>
</dbReference>
<evidence type="ECO:0000313" key="12">
    <source>
        <dbReference type="Proteomes" id="UP000226079"/>
    </source>
</evidence>
<dbReference type="GO" id="GO:0016773">
    <property type="term" value="F:phosphotransferase activity, alcohol group as acceptor"/>
    <property type="evidence" value="ECO:0007669"/>
    <property type="project" value="InterPro"/>
</dbReference>
<keyword evidence="2 7" id="KW-0808">Transferase</keyword>
<dbReference type="AlphaFoldDB" id="A0A2A9CT09"/>
<keyword evidence="12" id="KW-1185">Reference proteome</keyword>
<evidence type="ECO:0000256" key="4">
    <source>
        <dbReference type="ARBA" id="ARBA00022777"/>
    </source>
</evidence>
<dbReference type="Pfam" id="PF01636">
    <property type="entry name" value="APH"/>
    <property type="match status" value="1"/>
</dbReference>
<dbReference type="GO" id="GO:0005524">
    <property type="term" value="F:ATP binding"/>
    <property type="evidence" value="ECO:0007669"/>
    <property type="project" value="UniProtKB-KW"/>
</dbReference>
<feature type="binding site" evidence="9">
    <location>
        <position position="185"/>
    </location>
    <ligand>
        <name>Mg(2+)</name>
        <dbReference type="ChEBI" id="CHEBI:18420"/>
    </ligand>
</feature>
<proteinExistence type="inferred from homology"/>
<dbReference type="GO" id="GO:0046872">
    <property type="term" value="F:metal ion binding"/>
    <property type="evidence" value="ECO:0007669"/>
    <property type="project" value="UniProtKB-KW"/>
</dbReference>
<evidence type="ECO:0000256" key="8">
    <source>
        <dbReference type="PIRSR" id="PIRSR000706-1"/>
    </source>
</evidence>
<keyword evidence="5 7" id="KW-0067">ATP-binding</keyword>
<keyword evidence="9" id="KW-0479">Metal-binding</keyword>
<keyword evidence="6 7" id="KW-0046">Antibiotic resistance</keyword>
<keyword evidence="9" id="KW-0460">Magnesium</keyword>
<reference evidence="11 12" key="1">
    <citation type="submission" date="2017-10" db="EMBL/GenBank/DDBJ databases">
        <title>Sequencing the genomes of 1000 actinobacteria strains.</title>
        <authorList>
            <person name="Klenk H.-P."/>
        </authorList>
    </citation>
    <scope>NUCLEOTIDE SEQUENCE [LARGE SCALE GENOMIC DNA]</scope>
    <source>
        <strain evidence="11 12">DSM 15597</strain>
    </source>
</reference>
<dbReference type="PIRSF" id="PIRSF000706">
    <property type="entry name" value="Kanamycin_kin"/>
    <property type="match status" value="1"/>
</dbReference>
<evidence type="ECO:0000256" key="6">
    <source>
        <dbReference type="ARBA" id="ARBA00023251"/>
    </source>
</evidence>
<feature type="active site" description="Proton acceptor" evidence="8">
    <location>
        <position position="180"/>
    </location>
</feature>
<name>A0A2A9CT09_9ACTN</name>
<accession>A0A2A9CT09</accession>
<evidence type="ECO:0000256" key="5">
    <source>
        <dbReference type="ARBA" id="ARBA00022840"/>
    </source>
</evidence>
<dbReference type="EMBL" id="PDJC01000001">
    <property type="protein sequence ID" value="PFG17266.1"/>
    <property type="molecule type" value="Genomic_DNA"/>
</dbReference>
<gene>
    <name evidence="11" type="ORF">ATK74_1832</name>
</gene>
<dbReference type="Proteomes" id="UP000226079">
    <property type="component" value="Unassembled WGS sequence"/>
</dbReference>
<evidence type="ECO:0000256" key="7">
    <source>
        <dbReference type="PIRNR" id="PIRNR000706"/>
    </source>
</evidence>
<evidence type="ECO:0000256" key="2">
    <source>
        <dbReference type="ARBA" id="ARBA00022679"/>
    </source>
</evidence>
<dbReference type="InterPro" id="IPR024165">
    <property type="entry name" value="Kan/Strep_kinase"/>
</dbReference>
<dbReference type="InterPro" id="IPR002575">
    <property type="entry name" value="Aminoglycoside_PTrfase"/>
</dbReference>
<dbReference type="GO" id="GO:0046677">
    <property type="term" value="P:response to antibiotic"/>
    <property type="evidence" value="ECO:0007669"/>
    <property type="project" value="UniProtKB-KW"/>
</dbReference>
<evidence type="ECO:0000256" key="3">
    <source>
        <dbReference type="ARBA" id="ARBA00022741"/>
    </source>
</evidence>
<evidence type="ECO:0000313" key="11">
    <source>
        <dbReference type="EMBL" id="PFG17266.1"/>
    </source>
</evidence>
<keyword evidence="3 7" id="KW-0547">Nucleotide-binding</keyword>
<organism evidence="11 12">
    <name type="scientific">Propionicimonas paludicola</name>
    <dbReference type="NCBI Taxonomy" id="185243"/>
    <lineage>
        <taxon>Bacteria</taxon>
        <taxon>Bacillati</taxon>
        <taxon>Actinomycetota</taxon>
        <taxon>Actinomycetes</taxon>
        <taxon>Propionibacteriales</taxon>
        <taxon>Nocardioidaceae</taxon>
        <taxon>Propionicimonas</taxon>
    </lineage>
</organism>